<protein>
    <submittedName>
        <fullName evidence="4">Response regulator transcription factor</fullName>
    </submittedName>
</protein>
<proteinExistence type="predicted"/>
<reference evidence="4 5" key="1">
    <citation type="journal article" date="2019" name="Int. J. Syst. Evol. Microbiol.">
        <title>The Global Catalogue of Microorganisms (GCM) 10K type strain sequencing project: providing services to taxonomists for standard genome sequencing and annotation.</title>
        <authorList>
            <consortium name="The Broad Institute Genomics Platform"/>
            <consortium name="The Broad Institute Genome Sequencing Center for Infectious Disease"/>
            <person name="Wu L."/>
            <person name="Ma J."/>
        </authorList>
    </citation>
    <scope>NUCLEOTIDE SEQUENCE [LARGE SCALE GENOMIC DNA]</scope>
    <source>
        <strain evidence="4 5">YIM 94188</strain>
    </source>
</reference>
<dbReference type="InterPro" id="IPR050595">
    <property type="entry name" value="Bact_response_regulator"/>
</dbReference>
<evidence type="ECO:0000313" key="5">
    <source>
        <dbReference type="Proteomes" id="UP001596408"/>
    </source>
</evidence>
<feature type="modified residue" description="4-aspartylphosphate" evidence="2">
    <location>
        <position position="61"/>
    </location>
</feature>
<dbReference type="Proteomes" id="UP001596408">
    <property type="component" value="Unassembled WGS sequence"/>
</dbReference>
<evidence type="ECO:0000313" key="4">
    <source>
        <dbReference type="EMBL" id="MFC6825740.1"/>
    </source>
</evidence>
<keyword evidence="1 2" id="KW-0597">Phosphoprotein</keyword>
<dbReference type="PANTHER" id="PTHR44591">
    <property type="entry name" value="STRESS RESPONSE REGULATOR PROTEIN 1"/>
    <property type="match status" value="1"/>
</dbReference>
<dbReference type="PROSITE" id="PS50110">
    <property type="entry name" value="RESPONSE_REGULATORY"/>
    <property type="match status" value="1"/>
</dbReference>
<dbReference type="RefSeq" id="WP_379696266.1">
    <property type="nucleotide sequence ID" value="NZ_JBHSXH010000015.1"/>
</dbReference>
<dbReference type="Gene3D" id="3.40.50.2300">
    <property type="match status" value="1"/>
</dbReference>
<evidence type="ECO:0000259" key="3">
    <source>
        <dbReference type="PROSITE" id="PS50110"/>
    </source>
</evidence>
<dbReference type="Pfam" id="PF00072">
    <property type="entry name" value="Response_reg"/>
    <property type="match status" value="1"/>
</dbReference>
<accession>A0ABD5TYT8</accession>
<feature type="domain" description="Response regulatory" evidence="3">
    <location>
        <begin position="14"/>
        <end position="126"/>
    </location>
</feature>
<dbReference type="CDD" id="cd00156">
    <property type="entry name" value="REC"/>
    <property type="match status" value="1"/>
</dbReference>
<evidence type="ECO:0000256" key="1">
    <source>
        <dbReference type="ARBA" id="ARBA00022553"/>
    </source>
</evidence>
<comment type="caution">
    <text evidence="4">The sequence shown here is derived from an EMBL/GenBank/DDBJ whole genome shotgun (WGS) entry which is preliminary data.</text>
</comment>
<dbReference type="SMART" id="SM00448">
    <property type="entry name" value="REC"/>
    <property type="match status" value="1"/>
</dbReference>
<dbReference type="InterPro" id="IPR001789">
    <property type="entry name" value="Sig_transdc_resp-reg_receiver"/>
</dbReference>
<keyword evidence="5" id="KW-1185">Reference proteome</keyword>
<name>A0ABD5TYT8_9EURY</name>
<dbReference type="PANTHER" id="PTHR44591:SF18">
    <property type="entry name" value="REGULATORY PROTEIN"/>
    <property type="match status" value="1"/>
</dbReference>
<sequence length="135" mass="14947">MNDSPERAPTDERTVLVADDEAAFTDSLAVWLSDEYAVRTAYSGREAVEAYDSTVDAVVLDRRMPGLSGEEVFERLRDRPGDARVALLTATDPHRLREGDDAPPFDEYLTKPVRKDEVLAAVERLAEESPPPSAE</sequence>
<dbReference type="EMBL" id="JBHSXH010000015">
    <property type="protein sequence ID" value="MFC6825740.1"/>
    <property type="molecule type" value="Genomic_DNA"/>
</dbReference>
<dbReference type="SUPFAM" id="SSF52172">
    <property type="entry name" value="CheY-like"/>
    <property type="match status" value="1"/>
</dbReference>
<evidence type="ECO:0000256" key="2">
    <source>
        <dbReference type="PROSITE-ProRule" id="PRU00169"/>
    </source>
</evidence>
<dbReference type="AlphaFoldDB" id="A0ABD5TYT8"/>
<organism evidence="4 5">
    <name type="scientific">Halopelagius fulvigenes</name>
    <dbReference type="NCBI Taxonomy" id="1198324"/>
    <lineage>
        <taxon>Archaea</taxon>
        <taxon>Methanobacteriati</taxon>
        <taxon>Methanobacteriota</taxon>
        <taxon>Stenosarchaea group</taxon>
        <taxon>Halobacteria</taxon>
        <taxon>Halobacteriales</taxon>
        <taxon>Haloferacaceae</taxon>
    </lineage>
</organism>
<gene>
    <name evidence="4" type="ORF">ACFQEV_12160</name>
</gene>
<dbReference type="InterPro" id="IPR011006">
    <property type="entry name" value="CheY-like_superfamily"/>
</dbReference>